<keyword evidence="12" id="KW-0520">NAD</keyword>
<keyword evidence="8 17" id="KW-0812">Transmembrane</keyword>
<feature type="transmembrane region" description="Helical" evidence="17">
    <location>
        <begin position="113"/>
        <end position="137"/>
    </location>
</feature>
<evidence type="ECO:0000256" key="2">
    <source>
        <dbReference type="ARBA" id="ARBA00004429"/>
    </source>
</evidence>
<feature type="domain" description="NADP transhydrogenase beta-like" evidence="18">
    <location>
        <begin position="7"/>
        <end position="453"/>
    </location>
</feature>
<dbReference type="GO" id="GO:0005886">
    <property type="term" value="C:plasma membrane"/>
    <property type="evidence" value="ECO:0007669"/>
    <property type="project" value="UniProtKB-SubCell"/>
</dbReference>
<keyword evidence="10" id="KW-1278">Translocase</keyword>
<dbReference type="GO" id="GO:0050661">
    <property type="term" value="F:NADP binding"/>
    <property type="evidence" value="ECO:0007669"/>
    <property type="project" value="InterPro"/>
</dbReference>
<dbReference type="InterPro" id="IPR029035">
    <property type="entry name" value="DHS-like_NAD/FAD-binding_dom"/>
</dbReference>
<feature type="transmembrane region" description="Helical" evidence="17">
    <location>
        <begin position="31"/>
        <end position="49"/>
    </location>
</feature>
<evidence type="ECO:0000256" key="17">
    <source>
        <dbReference type="SAM" id="Phobius"/>
    </source>
</evidence>
<evidence type="ECO:0000313" key="19">
    <source>
        <dbReference type="EMBL" id="VAX24559.1"/>
    </source>
</evidence>
<proteinExistence type="inferred from homology"/>
<evidence type="ECO:0000259" key="18">
    <source>
        <dbReference type="Pfam" id="PF02233"/>
    </source>
</evidence>
<dbReference type="FunFam" id="3.40.50.1220:FF:000002">
    <property type="entry name" value="NAD(P) transhydrogenase subunit beta"/>
    <property type="match status" value="1"/>
</dbReference>
<evidence type="ECO:0000256" key="16">
    <source>
        <dbReference type="ARBA" id="ARBA00048202"/>
    </source>
</evidence>
<evidence type="ECO:0000256" key="15">
    <source>
        <dbReference type="ARBA" id="ARBA00033258"/>
    </source>
</evidence>
<dbReference type="AlphaFoldDB" id="A0A3B1C2Z9"/>
<evidence type="ECO:0000256" key="6">
    <source>
        <dbReference type="ARBA" id="ARBA00022475"/>
    </source>
</evidence>
<evidence type="ECO:0000256" key="5">
    <source>
        <dbReference type="ARBA" id="ARBA00014581"/>
    </source>
</evidence>
<evidence type="ECO:0000256" key="4">
    <source>
        <dbReference type="ARBA" id="ARBA00012943"/>
    </source>
</evidence>
<dbReference type="PIRSF" id="PIRSF000204">
    <property type="entry name" value="PNTB"/>
    <property type="match status" value="1"/>
</dbReference>
<evidence type="ECO:0000256" key="13">
    <source>
        <dbReference type="ARBA" id="ARBA00023136"/>
    </source>
</evidence>
<dbReference type="Pfam" id="PF02233">
    <property type="entry name" value="PNTB"/>
    <property type="match status" value="1"/>
</dbReference>
<keyword evidence="6" id="KW-1003">Cell membrane</keyword>
<gene>
    <name evidence="19" type="ORF">MNBD_IGNAVI01-3099</name>
</gene>
<feature type="transmembrane region" description="Helical" evidence="17">
    <location>
        <begin position="55"/>
        <end position="75"/>
    </location>
</feature>
<evidence type="ECO:0000256" key="3">
    <source>
        <dbReference type="ARBA" id="ARBA00007919"/>
    </source>
</evidence>
<keyword evidence="9" id="KW-0521">NADP</keyword>
<dbReference type="Gene3D" id="3.40.50.1220">
    <property type="entry name" value="TPP-binding domain"/>
    <property type="match status" value="1"/>
</dbReference>
<organism evidence="19">
    <name type="scientific">hydrothermal vent metagenome</name>
    <dbReference type="NCBI Taxonomy" id="652676"/>
    <lineage>
        <taxon>unclassified sequences</taxon>
        <taxon>metagenomes</taxon>
        <taxon>ecological metagenomes</taxon>
    </lineage>
</organism>
<keyword evidence="13 17" id="KW-0472">Membrane</keyword>
<reference evidence="19" key="1">
    <citation type="submission" date="2018-06" db="EMBL/GenBank/DDBJ databases">
        <authorList>
            <person name="Zhirakovskaya E."/>
        </authorList>
    </citation>
    <scope>NUCLEOTIDE SEQUENCE</scope>
</reference>
<evidence type="ECO:0000256" key="12">
    <source>
        <dbReference type="ARBA" id="ARBA00023027"/>
    </source>
</evidence>
<feature type="transmembrane region" description="Helical" evidence="17">
    <location>
        <begin position="232"/>
        <end position="251"/>
    </location>
</feature>
<dbReference type="EC" id="7.1.1.1" evidence="4"/>
<dbReference type="SUPFAM" id="SSF52467">
    <property type="entry name" value="DHS-like NAD/FAD-binding domain"/>
    <property type="match status" value="1"/>
</dbReference>
<dbReference type="InterPro" id="IPR034300">
    <property type="entry name" value="PNTB-like"/>
</dbReference>
<evidence type="ECO:0000256" key="8">
    <source>
        <dbReference type="ARBA" id="ARBA00022692"/>
    </source>
</evidence>
<comment type="similarity">
    <text evidence="3">Belongs to the PNT beta subunit family.</text>
</comment>
<keyword evidence="19" id="KW-0560">Oxidoreductase</keyword>
<feature type="transmembrane region" description="Helical" evidence="17">
    <location>
        <begin position="6"/>
        <end position="24"/>
    </location>
</feature>
<comment type="subcellular location">
    <subcellularLocation>
        <location evidence="2">Cell inner membrane</location>
        <topology evidence="2">Multi-pass membrane protein</topology>
    </subcellularLocation>
</comment>
<dbReference type="GO" id="GO:0016491">
    <property type="term" value="F:oxidoreductase activity"/>
    <property type="evidence" value="ECO:0007669"/>
    <property type="project" value="UniProtKB-KW"/>
</dbReference>
<dbReference type="PANTHER" id="PTHR44758:SF1">
    <property type="entry name" value="NAD(P) TRANSHYDROGENASE SUBUNIT BETA"/>
    <property type="match status" value="1"/>
</dbReference>
<comment type="catalytic activity">
    <reaction evidence="16">
        <text>NAD(+) + NADPH + H(+)(in) = NADH + NADP(+) + H(+)(out)</text>
        <dbReference type="Rhea" id="RHEA:47992"/>
        <dbReference type="ChEBI" id="CHEBI:15378"/>
        <dbReference type="ChEBI" id="CHEBI:57540"/>
        <dbReference type="ChEBI" id="CHEBI:57783"/>
        <dbReference type="ChEBI" id="CHEBI:57945"/>
        <dbReference type="ChEBI" id="CHEBI:58349"/>
        <dbReference type="EC" id="7.1.1.1"/>
    </reaction>
</comment>
<comment type="function">
    <text evidence="1">The transhydrogenation between NADH and NADP is coupled to respiration and ATP hydrolysis and functions as a proton pump across the membrane.</text>
</comment>
<dbReference type="GO" id="GO:0008750">
    <property type="term" value="F:proton-translocating NAD(P)+ transhydrogenase activity"/>
    <property type="evidence" value="ECO:0007669"/>
    <property type="project" value="UniProtKB-EC"/>
</dbReference>
<evidence type="ECO:0000256" key="1">
    <source>
        <dbReference type="ARBA" id="ARBA00003943"/>
    </source>
</evidence>
<sequence>MQIIIYLTYLIASVLFIIGIKRLGSPKTARQGNMLSALGMFLAIVITLFDQHILTYEYIIIGIVVGSAIGATMAVKVQMTGMPQMVGLLNGFGGGASALVALSEYYKQDSSDIAILVTLVLSILIGAVTFTGSFIAFGKLQGFVTGKVVKYPLQNPINVLLLLVVIVAGVIFIIDPTRVDILLGILTISLILGVLLVLPIGGADMPVAISLLNSYSGLAASMTGFVLQNNMLIIAGALVGASGIILTLIMCRGMNRSLMNVVLGGWENAGQAAASGSSTPQGDAKSVDAEEAAMIFDSAQNVVIIPGYGMAVAQAQHAVRDLANILEKKGINVRFAIHPVAGRMPGHMNVLLAEAQVPYDKLFALEDINDDFKNVDVAFIVGANDVVNPAARNDKSSPIYGMPILNADYAKTVIINKRSLNVGYAGIQNELFFYPNTLMYFGDAKEAINKLVNELKEL</sequence>
<dbReference type="InterPro" id="IPR012136">
    <property type="entry name" value="NADH_DH_b"/>
</dbReference>
<evidence type="ECO:0000256" key="7">
    <source>
        <dbReference type="ARBA" id="ARBA00022519"/>
    </source>
</evidence>
<protein>
    <recommendedName>
        <fullName evidence="5">NAD(P) transhydrogenase subunit beta</fullName>
        <ecNumber evidence="4">7.1.1.1</ecNumber>
    </recommendedName>
    <alternativeName>
        <fullName evidence="15">Nicotinamide nucleotide transhydrogenase subunit beta</fullName>
    </alternativeName>
    <alternativeName>
        <fullName evidence="14">Pyridine nucleotide transhydrogenase subunit beta</fullName>
    </alternativeName>
</protein>
<keyword evidence="7" id="KW-0997">Cell inner membrane</keyword>
<dbReference type="EMBL" id="UOGD01000276">
    <property type="protein sequence ID" value="VAX24559.1"/>
    <property type="molecule type" value="Genomic_DNA"/>
</dbReference>
<evidence type="ECO:0000256" key="10">
    <source>
        <dbReference type="ARBA" id="ARBA00022967"/>
    </source>
</evidence>
<keyword evidence="11 17" id="KW-1133">Transmembrane helix</keyword>
<accession>A0A3B1C2Z9</accession>
<evidence type="ECO:0000256" key="11">
    <source>
        <dbReference type="ARBA" id="ARBA00022989"/>
    </source>
</evidence>
<evidence type="ECO:0000256" key="9">
    <source>
        <dbReference type="ARBA" id="ARBA00022857"/>
    </source>
</evidence>
<feature type="transmembrane region" description="Helical" evidence="17">
    <location>
        <begin position="181"/>
        <end position="200"/>
    </location>
</feature>
<feature type="transmembrane region" description="Helical" evidence="17">
    <location>
        <begin position="157"/>
        <end position="175"/>
    </location>
</feature>
<dbReference type="PANTHER" id="PTHR44758">
    <property type="entry name" value="NAD(P) TRANSHYDROGENASE SUBUNIT BETA"/>
    <property type="match status" value="1"/>
</dbReference>
<evidence type="ECO:0000256" key="14">
    <source>
        <dbReference type="ARBA" id="ARBA00030053"/>
    </source>
</evidence>
<name>A0A3B1C2Z9_9ZZZZ</name>